<evidence type="ECO:0000313" key="5">
    <source>
        <dbReference type="EMBL" id="KIL39039.1"/>
    </source>
</evidence>
<evidence type="ECO:0000259" key="4">
    <source>
        <dbReference type="PROSITE" id="PS01124"/>
    </source>
</evidence>
<dbReference type="SUPFAM" id="SSF46689">
    <property type="entry name" value="Homeodomain-like"/>
    <property type="match status" value="1"/>
</dbReference>
<dbReference type="PANTHER" id="PTHR43280:SF2">
    <property type="entry name" value="HTH-TYPE TRANSCRIPTIONAL REGULATOR EXSA"/>
    <property type="match status" value="1"/>
</dbReference>
<dbReference type="PROSITE" id="PS01124">
    <property type="entry name" value="HTH_ARAC_FAMILY_2"/>
    <property type="match status" value="1"/>
</dbReference>
<dbReference type="InterPro" id="IPR018060">
    <property type="entry name" value="HTH_AraC"/>
</dbReference>
<reference evidence="5 6" key="1">
    <citation type="submission" date="2014-12" db="EMBL/GenBank/DDBJ databases">
        <title>Draft genome sequence of Paenibacillus kamchatkensis strain B-2647.</title>
        <authorList>
            <person name="Karlyshev A.V."/>
            <person name="Kudryashova E.B."/>
        </authorList>
    </citation>
    <scope>NUCLEOTIDE SEQUENCE [LARGE SCALE GENOMIC DNA]</scope>
    <source>
        <strain evidence="5 6">VKM B-2647</strain>
    </source>
</reference>
<feature type="domain" description="HTH araC/xylS-type" evidence="4">
    <location>
        <begin position="66"/>
        <end position="163"/>
    </location>
</feature>
<comment type="caution">
    <text evidence="5">The sequence shown here is derived from an EMBL/GenBank/DDBJ whole genome shotgun (WGS) entry which is preliminary data.</text>
</comment>
<dbReference type="Gene3D" id="1.10.10.60">
    <property type="entry name" value="Homeodomain-like"/>
    <property type="match status" value="2"/>
</dbReference>
<accession>A0ABR5ADC1</accession>
<evidence type="ECO:0000313" key="6">
    <source>
        <dbReference type="Proteomes" id="UP000031967"/>
    </source>
</evidence>
<proteinExistence type="predicted"/>
<dbReference type="PRINTS" id="PR00032">
    <property type="entry name" value="HTHARAC"/>
</dbReference>
<gene>
    <name evidence="5" type="ORF">SD70_22730</name>
</gene>
<protein>
    <recommendedName>
        <fullName evidence="4">HTH araC/xylS-type domain-containing protein</fullName>
    </recommendedName>
</protein>
<dbReference type="Pfam" id="PF12833">
    <property type="entry name" value="HTH_18"/>
    <property type="match status" value="1"/>
</dbReference>
<dbReference type="SMART" id="SM00342">
    <property type="entry name" value="HTH_ARAC"/>
    <property type="match status" value="1"/>
</dbReference>
<evidence type="ECO:0000256" key="1">
    <source>
        <dbReference type="ARBA" id="ARBA00023015"/>
    </source>
</evidence>
<name>A0ABR5ADC1_9BACL</name>
<organism evidence="5 6">
    <name type="scientific">Gordoniibacillus kamchatkensis</name>
    <dbReference type="NCBI Taxonomy" id="1590651"/>
    <lineage>
        <taxon>Bacteria</taxon>
        <taxon>Bacillati</taxon>
        <taxon>Bacillota</taxon>
        <taxon>Bacilli</taxon>
        <taxon>Bacillales</taxon>
        <taxon>Paenibacillaceae</taxon>
        <taxon>Gordoniibacillus</taxon>
    </lineage>
</organism>
<evidence type="ECO:0000256" key="3">
    <source>
        <dbReference type="ARBA" id="ARBA00023163"/>
    </source>
</evidence>
<dbReference type="PROSITE" id="PS00041">
    <property type="entry name" value="HTH_ARAC_FAMILY_1"/>
    <property type="match status" value="1"/>
</dbReference>
<keyword evidence="3" id="KW-0804">Transcription</keyword>
<keyword evidence="6" id="KW-1185">Reference proteome</keyword>
<evidence type="ECO:0000256" key="2">
    <source>
        <dbReference type="ARBA" id="ARBA00023125"/>
    </source>
</evidence>
<sequence length="164" mass="19399">MQAFSYYVHKKGKRFYDIFGREAEKMLKLDAGWSIEPLREWSLQSLQQLKTYSGSMSDRFRNDLIKQIIHFVNEQVKDVTLQSVADHVHLHPVYVSNLFKSETGDNFSNYVLRVRMDKALQLLKQKDLKISQIAQEVGYQKPQYFIKLFKNHYGMTPQEYKNGL</sequence>
<keyword evidence="1" id="KW-0805">Transcription regulation</keyword>
<dbReference type="Proteomes" id="UP000031967">
    <property type="component" value="Unassembled WGS sequence"/>
</dbReference>
<dbReference type="EMBL" id="JXAK01000045">
    <property type="protein sequence ID" value="KIL39039.1"/>
    <property type="molecule type" value="Genomic_DNA"/>
</dbReference>
<dbReference type="PANTHER" id="PTHR43280">
    <property type="entry name" value="ARAC-FAMILY TRANSCRIPTIONAL REGULATOR"/>
    <property type="match status" value="1"/>
</dbReference>
<keyword evidence="2" id="KW-0238">DNA-binding</keyword>
<dbReference type="InterPro" id="IPR009057">
    <property type="entry name" value="Homeodomain-like_sf"/>
</dbReference>
<dbReference type="InterPro" id="IPR018062">
    <property type="entry name" value="HTH_AraC-typ_CS"/>
</dbReference>
<dbReference type="InterPro" id="IPR020449">
    <property type="entry name" value="Tscrpt_reg_AraC-type_HTH"/>
</dbReference>